<dbReference type="HAMAP" id="MF_02225">
    <property type="entry name" value="CoaBC"/>
    <property type="match status" value="1"/>
</dbReference>
<evidence type="ECO:0000313" key="8">
    <source>
        <dbReference type="Proteomes" id="UP000027946"/>
    </source>
</evidence>
<protein>
    <recommendedName>
        <fullName evidence="3">Coenzyme A biosynthesis bifunctional protein CoaBC</fullName>
    </recommendedName>
    <alternativeName>
        <fullName evidence="3">DNA/pantothenate metabolism flavoprotein</fullName>
    </alternativeName>
    <alternativeName>
        <fullName evidence="3">Phosphopantothenoylcysteine synthetase/decarboxylase</fullName>
        <shortName evidence="3">PPCS-PPCDC</shortName>
    </alternativeName>
    <domain>
        <recommendedName>
            <fullName evidence="3">Phosphopantothenoylcysteine decarboxylase</fullName>
            <shortName evidence="3">PPC decarboxylase</shortName>
            <shortName evidence="3">PPC-DC</shortName>
            <ecNumber evidence="3">4.1.1.36</ecNumber>
        </recommendedName>
        <alternativeName>
            <fullName evidence="3">CoaC</fullName>
        </alternativeName>
    </domain>
    <domain>
        <recommendedName>
            <fullName evidence="3">Phosphopantothenate--cysteine ligase</fullName>
            <ecNumber evidence="3">6.3.2.5</ecNumber>
        </recommendedName>
        <alternativeName>
            <fullName evidence="3">CoaB</fullName>
        </alternativeName>
        <alternativeName>
            <fullName evidence="3">Phosphopantothenoylcysteine synthetase</fullName>
            <shortName evidence="3">PPC synthetase</shortName>
            <shortName evidence="3">PPC-S</shortName>
        </alternativeName>
    </domain>
</protein>
<feature type="binding site" evidence="3">
    <location>
        <position position="341"/>
    </location>
    <ligand>
        <name>CTP</name>
        <dbReference type="ChEBI" id="CHEBI:37563"/>
    </ligand>
</feature>
<comment type="caution">
    <text evidence="3">Lacks conserved residue(s) required for the propagation of feature annotation.</text>
</comment>
<keyword evidence="3 4" id="KW-0436">Ligase</keyword>
<dbReference type="InterPro" id="IPR003382">
    <property type="entry name" value="Flavoprotein"/>
</dbReference>
<comment type="caution">
    <text evidence="7">The sequence shown here is derived from an EMBL/GenBank/DDBJ whole genome shotgun (WGS) entry which is preliminary data.</text>
</comment>
<dbReference type="GO" id="GO:0071513">
    <property type="term" value="C:phosphopantothenoylcysteine decarboxylase complex"/>
    <property type="evidence" value="ECO:0007669"/>
    <property type="project" value="TreeGrafter"/>
</dbReference>
<dbReference type="OrthoDB" id="9802554at2"/>
<dbReference type="InterPro" id="IPR036551">
    <property type="entry name" value="Flavin_trans-like"/>
</dbReference>
<dbReference type="InterPro" id="IPR005252">
    <property type="entry name" value="CoaBC"/>
</dbReference>
<keyword evidence="3" id="KW-0460">Magnesium</keyword>
<dbReference type="eggNOG" id="COG0452">
    <property type="taxonomic scope" value="Bacteria"/>
</dbReference>
<feature type="region of interest" description="Phosphopantothenoylcysteine decarboxylase" evidence="3">
    <location>
        <begin position="1"/>
        <end position="189"/>
    </location>
</feature>
<feature type="binding site" evidence="3">
    <location>
        <position position="289"/>
    </location>
    <ligand>
        <name>CTP</name>
        <dbReference type="ChEBI" id="CHEBI:37563"/>
    </ligand>
</feature>
<dbReference type="GO" id="GO:0015941">
    <property type="term" value="P:pantothenate catabolic process"/>
    <property type="evidence" value="ECO:0007669"/>
    <property type="project" value="InterPro"/>
</dbReference>
<keyword evidence="3 4" id="KW-0288">FMN</keyword>
<dbReference type="GO" id="GO:0046872">
    <property type="term" value="F:metal ion binding"/>
    <property type="evidence" value="ECO:0007669"/>
    <property type="project" value="UniProtKB-KW"/>
</dbReference>
<dbReference type="SUPFAM" id="SSF52507">
    <property type="entry name" value="Homo-oligomeric flavin-containing Cys decarboxylases, HFCD"/>
    <property type="match status" value="1"/>
</dbReference>
<evidence type="ECO:0000256" key="3">
    <source>
        <dbReference type="HAMAP-Rule" id="MF_02225"/>
    </source>
</evidence>
<dbReference type="GO" id="GO:0004633">
    <property type="term" value="F:phosphopantothenoylcysteine decarboxylase activity"/>
    <property type="evidence" value="ECO:0007669"/>
    <property type="project" value="UniProtKB-UniRule"/>
</dbReference>
<comment type="pathway">
    <text evidence="3 4">Cofactor biosynthesis; coenzyme A biosynthesis; CoA from (R)-pantothenate: step 2/5.</text>
</comment>
<feature type="domain" description="DNA/pantothenate metabolism flavoprotein C-terminal" evidence="6">
    <location>
        <begin position="185"/>
        <end position="394"/>
    </location>
</feature>
<evidence type="ECO:0000256" key="2">
    <source>
        <dbReference type="ARBA" id="ARBA00023239"/>
    </source>
</evidence>
<organism evidence="7 8">
    <name type="scientific">Peptoclostridium litorale DSM 5388</name>
    <dbReference type="NCBI Taxonomy" id="1121324"/>
    <lineage>
        <taxon>Bacteria</taxon>
        <taxon>Bacillati</taxon>
        <taxon>Bacillota</taxon>
        <taxon>Clostridia</taxon>
        <taxon>Peptostreptococcales</taxon>
        <taxon>Peptoclostridiaceae</taxon>
        <taxon>Peptoclostridium</taxon>
    </lineage>
</organism>
<evidence type="ECO:0000259" key="6">
    <source>
        <dbReference type="Pfam" id="PF04127"/>
    </source>
</evidence>
<dbReference type="AlphaFoldDB" id="A0A069RAF7"/>
<dbReference type="NCBIfam" id="TIGR00521">
    <property type="entry name" value="coaBC_dfp"/>
    <property type="match status" value="1"/>
</dbReference>
<keyword evidence="3" id="KW-0511">Multifunctional enzyme</keyword>
<feature type="region of interest" description="Phosphopantothenate--cysteine ligase" evidence="3">
    <location>
        <begin position="190"/>
        <end position="399"/>
    </location>
</feature>
<feature type="binding site" evidence="3">
    <location>
        <position position="337"/>
    </location>
    <ligand>
        <name>CTP</name>
        <dbReference type="ChEBI" id="CHEBI:37563"/>
    </ligand>
</feature>
<comment type="function">
    <text evidence="3">Catalyzes two sequential steps in the biosynthesis of coenzyme A. In the first step cysteine is conjugated to 4'-phosphopantothenate to form 4-phosphopantothenoylcysteine. In the second step the latter compound is decarboxylated to form 4'-phosphopantotheine.</text>
</comment>
<dbReference type="GO" id="GO:0010181">
    <property type="term" value="F:FMN binding"/>
    <property type="evidence" value="ECO:0007669"/>
    <property type="project" value="UniProtKB-UniRule"/>
</dbReference>
<feature type="active site" description="Proton donor" evidence="3">
    <location>
        <position position="157"/>
    </location>
</feature>
<keyword evidence="1 3" id="KW-0210">Decarboxylase</keyword>
<dbReference type="EC" id="4.1.1.36" evidence="3"/>
<dbReference type="EC" id="6.3.2.5" evidence="3"/>
<dbReference type="InterPro" id="IPR007085">
    <property type="entry name" value="DNA/pantothenate-metab_flavo_C"/>
</dbReference>
<feature type="domain" description="Flavoprotein" evidence="5">
    <location>
        <begin position="5"/>
        <end position="178"/>
    </location>
</feature>
<feature type="binding site" evidence="3">
    <location>
        <position position="323"/>
    </location>
    <ligand>
        <name>CTP</name>
        <dbReference type="ChEBI" id="CHEBI:37563"/>
    </ligand>
</feature>
<evidence type="ECO:0000256" key="1">
    <source>
        <dbReference type="ARBA" id="ARBA00022793"/>
    </source>
</evidence>
<name>A0A069RAF7_PEPLI</name>
<dbReference type="Pfam" id="PF02441">
    <property type="entry name" value="Flavoprotein"/>
    <property type="match status" value="1"/>
</dbReference>
<dbReference type="Pfam" id="PF04127">
    <property type="entry name" value="DFP"/>
    <property type="match status" value="1"/>
</dbReference>
<accession>A0A069RAF7</accession>
<feature type="binding site" evidence="3">
    <location>
        <begin position="305"/>
        <end position="308"/>
    </location>
    <ligand>
        <name>CTP</name>
        <dbReference type="ChEBI" id="CHEBI:37563"/>
    </ligand>
</feature>
<dbReference type="GO" id="GO:0015937">
    <property type="term" value="P:coenzyme A biosynthetic process"/>
    <property type="evidence" value="ECO:0007669"/>
    <property type="project" value="UniProtKB-UniRule"/>
</dbReference>
<dbReference type="Gene3D" id="3.40.50.10300">
    <property type="entry name" value="CoaB-like"/>
    <property type="match status" value="1"/>
</dbReference>
<comment type="pathway">
    <text evidence="3 4">Cofactor biosynthesis; coenzyme A biosynthesis; CoA from (R)-pantothenate: step 3/5.</text>
</comment>
<keyword evidence="2 3" id="KW-0456">Lyase</keyword>
<dbReference type="PANTHER" id="PTHR14359:SF6">
    <property type="entry name" value="PHOSPHOPANTOTHENOYLCYSTEINE DECARBOXYLASE"/>
    <property type="match status" value="1"/>
</dbReference>
<evidence type="ECO:0000259" key="5">
    <source>
        <dbReference type="Pfam" id="PF02441"/>
    </source>
</evidence>
<comment type="function">
    <text evidence="4">Catalyzes two steps in the biosynthesis of coenzyme A. In the first step cysteine is conjugated to 4'-phosphopantothenate to form 4-phosphopantothenoylcysteine, in the latter compound is decarboxylated to form 4'-phosphopantotheine.</text>
</comment>
<dbReference type="STRING" id="1121324.CLIT_23c02980"/>
<comment type="catalytic activity">
    <reaction evidence="3 4">
        <text>N-[(R)-4-phosphopantothenoyl]-L-cysteine + H(+) = (R)-4'-phosphopantetheine + CO2</text>
        <dbReference type="Rhea" id="RHEA:16793"/>
        <dbReference type="ChEBI" id="CHEBI:15378"/>
        <dbReference type="ChEBI" id="CHEBI:16526"/>
        <dbReference type="ChEBI" id="CHEBI:59458"/>
        <dbReference type="ChEBI" id="CHEBI:61723"/>
        <dbReference type="EC" id="4.1.1.36"/>
    </reaction>
</comment>
<dbReference type="RefSeq" id="WP_038267799.1">
    <property type="nucleotide sequence ID" value="NZ_FSRH01000003.1"/>
</dbReference>
<comment type="cofactor">
    <cofactor evidence="3">
        <name>FMN</name>
        <dbReference type="ChEBI" id="CHEBI:58210"/>
    </cofactor>
    <text evidence="3">Binds 1 FMN per subunit.</text>
</comment>
<dbReference type="Gene3D" id="3.40.50.1950">
    <property type="entry name" value="Flavin prenyltransferase-like"/>
    <property type="match status" value="1"/>
</dbReference>
<dbReference type="Proteomes" id="UP000027946">
    <property type="component" value="Unassembled WGS sequence"/>
</dbReference>
<comment type="similarity">
    <text evidence="3 4">In the C-terminal section; belongs to the PPC synthetase family.</text>
</comment>
<keyword evidence="3" id="KW-0479">Metal-binding</keyword>
<comment type="similarity">
    <text evidence="3 4">In the N-terminal section; belongs to the HFCD (homo-oligomeric flavin containing Cys decarboxylase) superfamily.</text>
</comment>
<evidence type="ECO:0000256" key="4">
    <source>
        <dbReference type="RuleBase" id="RU364078"/>
    </source>
</evidence>
<reference evidence="7 8" key="1">
    <citation type="submission" date="2014-03" db="EMBL/GenBank/DDBJ databases">
        <title>Genome sequence of Clostridium litorale W6, DSM 5388.</title>
        <authorList>
            <person name="Poehlein A."/>
            <person name="Jagirdar A."/>
            <person name="Khonsari B."/>
            <person name="Chibani C.M."/>
            <person name="Gutierrez Gutierrez D.A."/>
            <person name="Davydova E."/>
            <person name="Alghaithi H.S."/>
            <person name="Nair K.P."/>
            <person name="Dhamotharan K."/>
            <person name="Chandran L."/>
            <person name="G W."/>
            <person name="Daniel R."/>
        </authorList>
    </citation>
    <scope>NUCLEOTIDE SEQUENCE [LARGE SCALE GENOMIC DNA]</scope>
    <source>
        <strain evidence="7 8">W6</strain>
    </source>
</reference>
<dbReference type="EMBL" id="JJMM01000026">
    <property type="protein sequence ID" value="KDR94026.1"/>
    <property type="molecule type" value="Genomic_DNA"/>
</dbReference>
<evidence type="ECO:0000313" key="7">
    <source>
        <dbReference type="EMBL" id="KDR94026.1"/>
    </source>
</evidence>
<keyword evidence="3 4" id="KW-0285">Flavoprotein</keyword>
<dbReference type="SUPFAM" id="SSF102645">
    <property type="entry name" value="CoaB-like"/>
    <property type="match status" value="1"/>
</dbReference>
<comment type="cofactor">
    <cofactor evidence="3">
        <name>Mg(2+)</name>
        <dbReference type="ChEBI" id="CHEBI:18420"/>
    </cofactor>
</comment>
<sequence length="399" mass="42652">MLSGKNIVIGVTGGIAAYKACDVVSRLKKLGAGVDVIMTGSAAEFVSPLTFQSLSQNPVTTDMFEKPLNWDIKHISLAQKADMFLIAPATANIIGKIANGIADDMLSTTIMAAKCPVIIAPAMNTGMYENAVVQKNIKSLKALGYQFIEPESGRLACGDEGKGKLASPQSIVDRIAHHFMAGEELRGKNILVTAGPTIESIDPVRYITNRSTGKMGYAIAAAAAKRGANVTLISGKTHIDPPSGISKFISVESTLDMQKAVMENFDESDAIIKSAAVADYRPKDVASEKIKKSEGGLTIELERNPDILKELGEIKGSKVLVGFAAETNDLIQNANEKIKKKNLDFIVANDLTKEGAGFAVDTNIVSIIDRSGEITKFPKMSKDELANVIIDKVTLLLQK</sequence>
<dbReference type="PANTHER" id="PTHR14359">
    <property type="entry name" value="HOMO-OLIGOMERIC FLAVIN CONTAINING CYS DECARBOXYLASE FAMILY"/>
    <property type="match status" value="1"/>
</dbReference>
<dbReference type="GO" id="GO:0004632">
    <property type="term" value="F:phosphopantothenate--cysteine ligase activity"/>
    <property type="evidence" value="ECO:0007669"/>
    <property type="project" value="UniProtKB-UniRule"/>
</dbReference>
<keyword evidence="8" id="KW-1185">Reference proteome</keyword>
<feature type="binding site" evidence="3">
    <location>
        <position position="279"/>
    </location>
    <ligand>
        <name>CTP</name>
        <dbReference type="ChEBI" id="CHEBI:37563"/>
    </ligand>
</feature>
<dbReference type="UniPathway" id="UPA00241">
    <property type="reaction ID" value="UER00353"/>
</dbReference>
<comment type="catalytic activity">
    <reaction evidence="3 4">
        <text>(R)-4'-phosphopantothenate + L-cysteine + CTP = N-[(R)-4-phosphopantothenoyl]-L-cysteine + CMP + diphosphate + H(+)</text>
        <dbReference type="Rhea" id="RHEA:19397"/>
        <dbReference type="ChEBI" id="CHEBI:10986"/>
        <dbReference type="ChEBI" id="CHEBI:15378"/>
        <dbReference type="ChEBI" id="CHEBI:33019"/>
        <dbReference type="ChEBI" id="CHEBI:35235"/>
        <dbReference type="ChEBI" id="CHEBI:37563"/>
        <dbReference type="ChEBI" id="CHEBI:59458"/>
        <dbReference type="ChEBI" id="CHEBI:60377"/>
        <dbReference type="EC" id="6.3.2.5"/>
    </reaction>
</comment>
<gene>
    <name evidence="3 7" type="primary">coaBC</name>
    <name evidence="7" type="ORF">CLIT_23c02980</name>
</gene>
<proteinExistence type="inferred from homology"/>
<dbReference type="InterPro" id="IPR035929">
    <property type="entry name" value="CoaB-like_sf"/>
</dbReference>